<dbReference type="Proteomes" id="UP001148838">
    <property type="component" value="Unassembled WGS sequence"/>
</dbReference>
<keyword evidence="2" id="KW-0560">Oxidoreductase</keyword>
<proteinExistence type="inferred from homology"/>
<comment type="similarity">
    <text evidence="1 3">Belongs to the short-chain dehydrogenases/reductases (SDR) family.</text>
</comment>
<gene>
    <name evidence="4" type="ORF">ANN_24051</name>
</gene>
<dbReference type="Pfam" id="PF00106">
    <property type="entry name" value="adh_short"/>
    <property type="match status" value="2"/>
</dbReference>
<accession>A0ABQ8S218</accession>
<dbReference type="InterPro" id="IPR002347">
    <property type="entry name" value="SDR_fam"/>
</dbReference>
<dbReference type="PRINTS" id="PR00081">
    <property type="entry name" value="GDHRDH"/>
</dbReference>
<evidence type="ECO:0000256" key="3">
    <source>
        <dbReference type="RuleBase" id="RU000363"/>
    </source>
</evidence>
<dbReference type="SUPFAM" id="SSF51735">
    <property type="entry name" value="NAD(P)-binding Rossmann-fold domains"/>
    <property type="match status" value="1"/>
</dbReference>
<comment type="caution">
    <text evidence="4">The sequence shown here is derived from an EMBL/GenBank/DDBJ whole genome shotgun (WGS) entry which is preliminary data.</text>
</comment>
<dbReference type="PRINTS" id="PR00080">
    <property type="entry name" value="SDRFAMILY"/>
</dbReference>
<sequence length="292" mass="31221">MDLKDQVALVTGAAQGIGLATAKQLLKNGAKFIIVVIAPHHHHHHHHHHHSRPDLCNFCEVAFGVAICDIDSTKGEAATEDLNKEFGKGKTIFIKTDVTKQENLEAAFKKTKDTFKTINIVINNAGIFDHVGIHWEKVLDINVRGVVRGTKLAMEYMGKDKGGNGGTVVNIASVAGLGPNSSSSVYDGSKHFVVGYSQAMAFAPLSAKHGVRVLTICPGFTDTPVAEGVLIGLQKLSLDTEAILSANPMQGPDHVGEAIIHALREGETGSVWVSGKRSAPYKVELPELVKSS</sequence>
<dbReference type="InterPro" id="IPR036291">
    <property type="entry name" value="NAD(P)-bd_dom_sf"/>
</dbReference>
<name>A0ABQ8S218_PERAM</name>
<dbReference type="EMBL" id="JAJSOF020000037">
    <property type="protein sequence ID" value="KAJ4428037.1"/>
    <property type="molecule type" value="Genomic_DNA"/>
</dbReference>
<evidence type="ECO:0000256" key="1">
    <source>
        <dbReference type="ARBA" id="ARBA00006484"/>
    </source>
</evidence>
<keyword evidence="5" id="KW-1185">Reference proteome</keyword>
<protein>
    <submittedName>
        <fullName evidence="4">Uncharacterized protein</fullName>
    </submittedName>
</protein>
<organism evidence="4 5">
    <name type="scientific">Periplaneta americana</name>
    <name type="common">American cockroach</name>
    <name type="synonym">Blatta americana</name>
    <dbReference type="NCBI Taxonomy" id="6978"/>
    <lineage>
        <taxon>Eukaryota</taxon>
        <taxon>Metazoa</taxon>
        <taxon>Ecdysozoa</taxon>
        <taxon>Arthropoda</taxon>
        <taxon>Hexapoda</taxon>
        <taxon>Insecta</taxon>
        <taxon>Pterygota</taxon>
        <taxon>Neoptera</taxon>
        <taxon>Polyneoptera</taxon>
        <taxon>Dictyoptera</taxon>
        <taxon>Blattodea</taxon>
        <taxon>Blattoidea</taxon>
        <taxon>Blattidae</taxon>
        <taxon>Blattinae</taxon>
        <taxon>Periplaneta</taxon>
    </lineage>
</organism>
<evidence type="ECO:0000313" key="4">
    <source>
        <dbReference type="EMBL" id="KAJ4428037.1"/>
    </source>
</evidence>
<evidence type="ECO:0000256" key="2">
    <source>
        <dbReference type="ARBA" id="ARBA00023002"/>
    </source>
</evidence>
<dbReference type="PANTHER" id="PTHR44229">
    <property type="entry name" value="15-HYDROXYPROSTAGLANDIN DEHYDROGENASE [NAD(+)]"/>
    <property type="match status" value="1"/>
</dbReference>
<reference evidence="4 5" key="1">
    <citation type="journal article" date="2022" name="Allergy">
        <title>Genome assembly and annotation of Periplaneta americana reveal a comprehensive cockroach allergen profile.</title>
        <authorList>
            <person name="Wang L."/>
            <person name="Xiong Q."/>
            <person name="Saelim N."/>
            <person name="Wang L."/>
            <person name="Nong W."/>
            <person name="Wan A.T."/>
            <person name="Shi M."/>
            <person name="Liu X."/>
            <person name="Cao Q."/>
            <person name="Hui J.H.L."/>
            <person name="Sookrung N."/>
            <person name="Leung T.F."/>
            <person name="Tungtrongchitr A."/>
            <person name="Tsui S.K.W."/>
        </authorList>
    </citation>
    <scope>NUCLEOTIDE SEQUENCE [LARGE SCALE GENOMIC DNA]</scope>
    <source>
        <strain evidence="4">PWHHKU_190912</strain>
    </source>
</reference>
<dbReference type="Gene3D" id="3.40.50.720">
    <property type="entry name" value="NAD(P)-binding Rossmann-like Domain"/>
    <property type="match status" value="1"/>
</dbReference>
<dbReference type="PANTHER" id="PTHR44229:SF8">
    <property type="entry name" value="ALCOHOL DEHYDROGENASE-RELATED"/>
    <property type="match status" value="1"/>
</dbReference>
<evidence type="ECO:0000313" key="5">
    <source>
        <dbReference type="Proteomes" id="UP001148838"/>
    </source>
</evidence>